<dbReference type="InterPro" id="IPR000626">
    <property type="entry name" value="Ubiquitin-like_dom"/>
</dbReference>
<protein>
    <recommendedName>
        <fullName evidence="1">Ubiquitin-like domain-containing protein</fullName>
    </recommendedName>
</protein>
<dbReference type="Pfam" id="PF11976">
    <property type="entry name" value="Rad60-SLD"/>
    <property type="match status" value="1"/>
</dbReference>
<dbReference type="InterPro" id="IPR022617">
    <property type="entry name" value="Rad60/SUMO-like_dom"/>
</dbReference>
<accession>A0A6V7QDB5</accession>
<sequence>MGSALSGFCLRRNGDGKMQIFVQSSSHYGNFALEVDRSNTVQDVLGTILPISRLAARPKPGLYFNGHLLERAKSLADYGIEDGSILHLECTDWVFHSANRYVASLF</sequence>
<dbReference type="AlphaFoldDB" id="A0A6V7QDB5"/>
<dbReference type="PROSITE" id="PS50053">
    <property type="entry name" value="UBIQUITIN_2"/>
    <property type="match status" value="1"/>
</dbReference>
<evidence type="ECO:0000259" key="1">
    <source>
        <dbReference type="PROSITE" id="PS50053"/>
    </source>
</evidence>
<dbReference type="InterPro" id="IPR029071">
    <property type="entry name" value="Ubiquitin-like_domsf"/>
</dbReference>
<organism evidence="2">
    <name type="scientific">Ananas comosus var. bracteatus</name>
    <name type="common">red pineapple</name>
    <dbReference type="NCBI Taxonomy" id="296719"/>
    <lineage>
        <taxon>Eukaryota</taxon>
        <taxon>Viridiplantae</taxon>
        <taxon>Streptophyta</taxon>
        <taxon>Embryophyta</taxon>
        <taxon>Tracheophyta</taxon>
        <taxon>Spermatophyta</taxon>
        <taxon>Magnoliopsida</taxon>
        <taxon>Liliopsida</taxon>
        <taxon>Poales</taxon>
        <taxon>Bromeliaceae</taxon>
        <taxon>Bromelioideae</taxon>
        <taxon>Ananas</taxon>
    </lineage>
</organism>
<dbReference type="EMBL" id="LR862135">
    <property type="protein sequence ID" value="CAD1841050.1"/>
    <property type="molecule type" value="Genomic_DNA"/>
</dbReference>
<gene>
    <name evidence="2" type="ORF">CB5_LOCUS24261</name>
</gene>
<feature type="domain" description="Ubiquitin-like" evidence="1">
    <location>
        <begin position="18"/>
        <end position="88"/>
    </location>
</feature>
<evidence type="ECO:0000313" key="2">
    <source>
        <dbReference type="EMBL" id="CAD1841050.1"/>
    </source>
</evidence>
<proteinExistence type="predicted"/>
<reference evidence="2" key="1">
    <citation type="submission" date="2020-07" db="EMBL/GenBank/DDBJ databases">
        <authorList>
            <person name="Lin J."/>
        </authorList>
    </citation>
    <scope>NUCLEOTIDE SEQUENCE</scope>
</reference>
<dbReference type="Gene3D" id="3.10.20.90">
    <property type="entry name" value="Phosphatidylinositol 3-kinase Catalytic Subunit, Chain A, domain 1"/>
    <property type="match status" value="1"/>
</dbReference>
<dbReference type="SUPFAM" id="SSF54236">
    <property type="entry name" value="Ubiquitin-like"/>
    <property type="match status" value="1"/>
</dbReference>
<dbReference type="CDD" id="cd17039">
    <property type="entry name" value="Ubl_ubiquitin_like"/>
    <property type="match status" value="1"/>
</dbReference>
<name>A0A6V7QDB5_ANACO</name>